<protein>
    <recommendedName>
        <fullName evidence="3">YdbS-like PH domain-containing protein</fullName>
    </recommendedName>
</protein>
<reference evidence="4" key="1">
    <citation type="journal article" date="2014" name="Int. J. Syst. Evol. Microbiol.">
        <title>Complete genome sequence of Corynebacterium casei LMG S-19264T (=DSM 44701T), isolated from a smear-ripened cheese.</title>
        <authorList>
            <consortium name="US DOE Joint Genome Institute (JGI-PGF)"/>
            <person name="Walter F."/>
            <person name="Albersmeier A."/>
            <person name="Kalinowski J."/>
            <person name="Ruckert C."/>
        </authorList>
    </citation>
    <scope>NUCLEOTIDE SEQUENCE</scope>
    <source>
        <strain evidence="4">CGMCC 1.15085</strain>
    </source>
</reference>
<keyword evidence="5" id="KW-1185">Reference proteome</keyword>
<dbReference type="InterPro" id="IPR005182">
    <property type="entry name" value="YdbS-like_PH"/>
</dbReference>
<feature type="transmembrane region" description="Helical" evidence="2">
    <location>
        <begin position="287"/>
        <end position="319"/>
    </location>
</feature>
<feature type="transmembrane region" description="Helical" evidence="2">
    <location>
        <begin position="427"/>
        <end position="446"/>
    </location>
</feature>
<evidence type="ECO:0000256" key="1">
    <source>
        <dbReference type="SAM" id="MobiDB-lite"/>
    </source>
</evidence>
<accession>A0A916TJ65</accession>
<evidence type="ECO:0000256" key="2">
    <source>
        <dbReference type="SAM" id="Phobius"/>
    </source>
</evidence>
<dbReference type="PANTHER" id="PTHR34473">
    <property type="entry name" value="UPF0699 TRANSMEMBRANE PROTEIN YDBS"/>
    <property type="match status" value="1"/>
</dbReference>
<feature type="domain" description="YdbS-like PH" evidence="3">
    <location>
        <begin position="118"/>
        <end position="193"/>
    </location>
</feature>
<keyword evidence="2" id="KW-1133">Transmembrane helix</keyword>
<dbReference type="RefSeq" id="WP_188839210.1">
    <property type="nucleotide sequence ID" value="NZ_BMHI01000009.1"/>
</dbReference>
<dbReference type="EMBL" id="BMHI01000009">
    <property type="protein sequence ID" value="GGB47800.1"/>
    <property type="molecule type" value="Genomic_DNA"/>
</dbReference>
<organism evidence="4 5">
    <name type="scientific">Flexivirga endophytica</name>
    <dbReference type="NCBI Taxonomy" id="1849103"/>
    <lineage>
        <taxon>Bacteria</taxon>
        <taxon>Bacillati</taxon>
        <taxon>Actinomycetota</taxon>
        <taxon>Actinomycetes</taxon>
        <taxon>Micrococcales</taxon>
        <taxon>Dermacoccaceae</taxon>
        <taxon>Flexivirga</taxon>
    </lineage>
</organism>
<feature type="transmembrane region" description="Helical" evidence="2">
    <location>
        <begin position="101"/>
        <end position="119"/>
    </location>
</feature>
<keyword evidence="2" id="KW-0472">Membrane</keyword>
<dbReference type="PANTHER" id="PTHR34473:SF2">
    <property type="entry name" value="UPF0699 TRANSMEMBRANE PROTEIN YDBT"/>
    <property type="match status" value="1"/>
</dbReference>
<dbReference type="PIRSF" id="PIRSF026631">
    <property type="entry name" value="UCP026631"/>
    <property type="match status" value="1"/>
</dbReference>
<gene>
    <name evidence="4" type="ORF">GCM10011492_43750</name>
</gene>
<feature type="domain" description="YdbS-like PH" evidence="3">
    <location>
        <begin position="477"/>
        <end position="548"/>
    </location>
</feature>
<dbReference type="Proteomes" id="UP000636793">
    <property type="component" value="Unassembled WGS sequence"/>
</dbReference>
<dbReference type="Pfam" id="PF03703">
    <property type="entry name" value="bPH_2"/>
    <property type="match status" value="2"/>
</dbReference>
<feature type="region of interest" description="Disordered" evidence="1">
    <location>
        <begin position="1"/>
        <end position="62"/>
    </location>
</feature>
<feature type="compositionally biased region" description="Basic and acidic residues" evidence="1">
    <location>
        <begin position="35"/>
        <end position="45"/>
    </location>
</feature>
<dbReference type="InterPro" id="IPR014529">
    <property type="entry name" value="UCP026631"/>
</dbReference>
<feature type="transmembrane region" description="Helical" evidence="2">
    <location>
        <begin position="245"/>
        <end position="267"/>
    </location>
</feature>
<sequence>MSDPSGSEERAQVSPGEGDARGSGEERAQVSPGEGDARDSGEERAQVSPGEGDAREKQTDPGVWRRLSPRMLLIHPIKEIGRFLPALIAVVVAGSTGGQNWWGVAAAAGAIAFGVLRWITTRYRFTPDQVQLRHGLLSTTTVSAPIDRVRSVDVTASVMHRALGLAEVQIGTGAGEKALKLDGLTSAEAAALRGDLLHRAAKATPERAVDDATAPPGDDVGETRVAAAYETEAVVYQLNPAWIRYAPFGPAGLIAALAILGVGSQFLNESGIGWGEDGLVAGAADRLAAIGVIAAVLAVLVGALVLIVVLALLGYLLAFHGFRLTRDARGGSYHVSRGLLTTRATSLEIRRLRGVEVHRHLPLRWVGGAYLSAITTGVKDDGRGMSSTLTPPSPEQVVVHTADEVLGEDLFAVPLQRHGAAAMRRRYTRAMAGAAVPAALLVVAAGIWDLPALGVCAILPLAAGVALGWSRAHWLGHAVTERFLVTRSGSIGLSTNVIERRGAVGVTVRRSFFQRRAGVATVSLATAAGNKDYPVVDLPQDQVGKLASQIVPGHIEQFLR</sequence>
<evidence type="ECO:0000313" key="4">
    <source>
        <dbReference type="EMBL" id="GGB47800.1"/>
    </source>
</evidence>
<dbReference type="AlphaFoldDB" id="A0A916TJ65"/>
<comment type="caution">
    <text evidence="4">The sequence shown here is derived from an EMBL/GenBank/DDBJ whole genome shotgun (WGS) entry which is preliminary data.</text>
</comment>
<name>A0A916TJ65_9MICO</name>
<evidence type="ECO:0000313" key="5">
    <source>
        <dbReference type="Proteomes" id="UP000636793"/>
    </source>
</evidence>
<reference evidence="4" key="2">
    <citation type="submission" date="2020-09" db="EMBL/GenBank/DDBJ databases">
        <authorList>
            <person name="Sun Q."/>
            <person name="Zhou Y."/>
        </authorList>
    </citation>
    <scope>NUCLEOTIDE SEQUENCE</scope>
    <source>
        <strain evidence="4">CGMCC 1.15085</strain>
    </source>
</reference>
<keyword evidence="2" id="KW-0812">Transmembrane</keyword>
<feature type="compositionally biased region" description="Basic and acidic residues" evidence="1">
    <location>
        <begin position="18"/>
        <end position="28"/>
    </location>
</feature>
<evidence type="ECO:0000259" key="3">
    <source>
        <dbReference type="Pfam" id="PF03703"/>
    </source>
</evidence>
<proteinExistence type="predicted"/>
<feature type="transmembrane region" description="Helical" evidence="2">
    <location>
        <begin position="80"/>
        <end position="95"/>
    </location>
</feature>